<dbReference type="PROSITE" id="PS50109">
    <property type="entry name" value="HIS_KIN"/>
    <property type="match status" value="1"/>
</dbReference>
<feature type="transmembrane region" description="Helical" evidence="7">
    <location>
        <begin position="89"/>
        <end position="107"/>
    </location>
</feature>
<dbReference type="SMART" id="SM00387">
    <property type="entry name" value="HATPase_c"/>
    <property type="match status" value="1"/>
</dbReference>
<evidence type="ECO:0000313" key="10">
    <source>
        <dbReference type="Proteomes" id="UP000430222"/>
    </source>
</evidence>
<dbReference type="InterPro" id="IPR005467">
    <property type="entry name" value="His_kinase_dom"/>
</dbReference>
<protein>
    <recommendedName>
        <fullName evidence="2">histidine kinase</fullName>
        <ecNumber evidence="2">2.7.13.3</ecNumber>
    </recommendedName>
</protein>
<dbReference type="GO" id="GO:0004673">
    <property type="term" value="F:protein histidine kinase activity"/>
    <property type="evidence" value="ECO:0007669"/>
    <property type="project" value="UniProtKB-EC"/>
</dbReference>
<dbReference type="GO" id="GO:0000160">
    <property type="term" value="P:phosphorelay signal transduction system"/>
    <property type="evidence" value="ECO:0007669"/>
    <property type="project" value="UniProtKB-KW"/>
</dbReference>
<name>A0A6I2UYK5_9FIRM</name>
<keyword evidence="5 9" id="KW-0418">Kinase</keyword>
<keyword evidence="3" id="KW-0597">Phosphoprotein</keyword>
<dbReference type="SUPFAM" id="SSF55874">
    <property type="entry name" value="ATPase domain of HSP90 chaperone/DNA topoisomerase II/histidine kinase"/>
    <property type="match status" value="1"/>
</dbReference>
<evidence type="ECO:0000256" key="6">
    <source>
        <dbReference type="ARBA" id="ARBA00023012"/>
    </source>
</evidence>
<feature type="domain" description="Histidine kinase" evidence="8">
    <location>
        <begin position="325"/>
        <end position="433"/>
    </location>
</feature>
<keyword evidence="10" id="KW-1185">Reference proteome</keyword>
<gene>
    <name evidence="9" type="ORF">FYJ78_06045</name>
</gene>
<feature type="transmembrane region" description="Helical" evidence="7">
    <location>
        <begin position="157"/>
        <end position="182"/>
    </location>
</feature>
<organism evidence="9 10">
    <name type="scientific">Selenomonas montiformis</name>
    <dbReference type="NCBI Taxonomy" id="2652285"/>
    <lineage>
        <taxon>Bacteria</taxon>
        <taxon>Bacillati</taxon>
        <taxon>Bacillota</taxon>
        <taxon>Negativicutes</taxon>
        <taxon>Selenomonadales</taxon>
        <taxon>Selenomonadaceae</taxon>
        <taxon>Selenomonas</taxon>
    </lineage>
</organism>
<dbReference type="Gene3D" id="3.30.565.10">
    <property type="entry name" value="Histidine kinase-like ATPase, C-terminal domain"/>
    <property type="match status" value="1"/>
</dbReference>
<feature type="transmembrane region" description="Helical" evidence="7">
    <location>
        <begin position="7"/>
        <end position="24"/>
    </location>
</feature>
<dbReference type="InterPro" id="IPR050980">
    <property type="entry name" value="2C_sensor_his_kinase"/>
</dbReference>
<evidence type="ECO:0000256" key="1">
    <source>
        <dbReference type="ARBA" id="ARBA00000085"/>
    </source>
</evidence>
<dbReference type="EMBL" id="VUNL01000005">
    <property type="protein sequence ID" value="MSV24751.1"/>
    <property type="molecule type" value="Genomic_DNA"/>
</dbReference>
<evidence type="ECO:0000259" key="8">
    <source>
        <dbReference type="PROSITE" id="PS50109"/>
    </source>
</evidence>
<evidence type="ECO:0000256" key="7">
    <source>
        <dbReference type="SAM" id="Phobius"/>
    </source>
</evidence>
<dbReference type="Proteomes" id="UP000430222">
    <property type="component" value="Unassembled WGS sequence"/>
</dbReference>
<dbReference type="AlphaFoldDB" id="A0A6I2UYK5"/>
<dbReference type="Pfam" id="PF02518">
    <property type="entry name" value="HATPase_c"/>
    <property type="match status" value="1"/>
</dbReference>
<keyword evidence="7" id="KW-1133">Transmembrane helix</keyword>
<feature type="transmembrane region" description="Helical" evidence="7">
    <location>
        <begin position="119"/>
        <end position="137"/>
    </location>
</feature>
<keyword evidence="6" id="KW-0902">Two-component regulatory system</keyword>
<dbReference type="PANTHER" id="PTHR44936:SF9">
    <property type="entry name" value="SENSOR PROTEIN CREC"/>
    <property type="match status" value="1"/>
</dbReference>
<keyword evidence="7" id="KW-0812">Transmembrane</keyword>
<keyword evidence="7" id="KW-0472">Membrane</keyword>
<comment type="catalytic activity">
    <reaction evidence="1">
        <text>ATP + protein L-histidine = ADP + protein N-phospho-L-histidine.</text>
        <dbReference type="EC" id="2.7.13.3"/>
    </reaction>
</comment>
<evidence type="ECO:0000256" key="3">
    <source>
        <dbReference type="ARBA" id="ARBA00022553"/>
    </source>
</evidence>
<evidence type="ECO:0000256" key="5">
    <source>
        <dbReference type="ARBA" id="ARBA00022777"/>
    </source>
</evidence>
<dbReference type="InterPro" id="IPR003594">
    <property type="entry name" value="HATPase_dom"/>
</dbReference>
<dbReference type="PANTHER" id="PTHR44936">
    <property type="entry name" value="SENSOR PROTEIN CREC"/>
    <property type="match status" value="1"/>
</dbReference>
<evidence type="ECO:0000313" key="9">
    <source>
        <dbReference type="EMBL" id="MSV24751.1"/>
    </source>
</evidence>
<comment type="caution">
    <text evidence="9">The sequence shown here is derived from an EMBL/GenBank/DDBJ whole genome shotgun (WGS) entry which is preliminary data.</text>
</comment>
<dbReference type="EC" id="2.7.13.3" evidence="2"/>
<proteinExistence type="predicted"/>
<evidence type="ECO:0000256" key="2">
    <source>
        <dbReference type="ARBA" id="ARBA00012438"/>
    </source>
</evidence>
<dbReference type="RefSeq" id="WP_154620508.1">
    <property type="nucleotide sequence ID" value="NZ_VUNL01000005.1"/>
</dbReference>
<sequence>MEKNPDRHDWMVFAFMLILVPLAGEPKFHPFSGDFSAFRVSFGSPVFLLFLLWLQHFPRMMLGCSAGIGVMLFRAGLDAAGGLPLPDALFIHIPNFFYYFAYALFFARPSLSRQTIYTQALAIAGWAVFAEVLASVAELAAMQALAFREHYRLTIPMLLRLLGIAILRCFFILSFFFLFQLYNTEVQLRRKTKEKNRLSLLISGLYEEVFTLRCALQSAETVTRDCYAVYETLRSRAKSPEEEVTAMEVLRIAGECHEIKKNHQRILAGLQGLTSNRHVDDYLPPDRIARLLIHVQQKYARSLGKDIAFRSDVSPDLPPLHVFLLLSMLNNLAANAVEAIGQKGTISLRIEELRAEDRLILHLDNTGSFIPPRRLPQIFRPGYTTKFDSSGKASSGVGLTYVRQQTQSLGGTIAIDSDGKNRVSCTIALPCHKLRQPAISDTERKNP</sequence>
<feature type="transmembrane region" description="Helical" evidence="7">
    <location>
        <begin position="36"/>
        <end position="54"/>
    </location>
</feature>
<evidence type="ECO:0000256" key="4">
    <source>
        <dbReference type="ARBA" id="ARBA00022679"/>
    </source>
</evidence>
<reference evidence="9 10" key="1">
    <citation type="submission" date="2019-08" db="EMBL/GenBank/DDBJ databases">
        <title>In-depth cultivation of the pig gut microbiome towards novel bacterial diversity and tailored functional studies.</title>
        <authorList>
            <person name="Wylensek D."/>
            <person name="Hitch T.C.A."/>
            <person name="Clavel T."/>
        </authorList>
    </citation>
    <scope>NUCLEOTIDE SEQUENCE [LARGE SCALE GENOMIC DNA]</scope>
    <source>
        <strain evidence="10">WCA-380-WT-3B3</strain>
    </source>
</reference>
<keyword evidence="4" id="KW-0808">Transferase</keyword>
<accession>A0A6I2UYK5</accession>
<dbReference type="InterPro" id="IPR036890">
    <property type="entry name" value="HATPase_C_sf"/>
</dbReference>